<sequence length="159" mass="17840">MAKRSRVQTEQTINQIMDEALRQILTIGFETMSYTTLSEATGISRTGISHHFPRKNDFLIRLDSRIGNLFVAALDFSSQEALETSWMQAMQEEHYRAVLRLFFSLCGGTNNEITLFRAVSTARQQAIAELGLVGDRTINHLLGRTAVMLLSNFDIAKAA</sequence>
<reference evidence="4" key="1">
    <citation type="journal article" date="2019" name="Int J Environ Res Public Health">
        <title>Characterization of Chromosome-Mediated BlaOXA-894 in Shewanella xiamenensis Isolated from Pig Wastewater.</title>
        <authorList>
            <person name="Zou H."/>
            <person name="Zhou Z."/>
            <person name="Xia H."/>
            <person name="Zhao Q."/>
            <person name="Li X."/>
        </authorList>
    </citation>
    <scope>NUCLEOTIDE SEQUENCE</scope>
    <source>
        <strain evidence="4">2015oxa</strain>
    </source>
</reference>
<accession>A0A073KLA5</accession>
<evidence type="ECO:0000313" key="4">
    <source>
        <dbReference type="EMBL" id="MDG5900692.1"/>
    </source>
</evidence>
<protein>
    <submittedName>
        <fullName evidence="5">TetR family transcriptional regulator</fullName>
    </submittedName>
</protein>
<dbReference type="SUPFAM" id="SSF46689">
    <property type="entry name" value="Homeodomain-like"/>
    <property type="match status" value="1"/>
</dbReference>
<reference evidence="4" key="2">
    <citation type="submission" date="2019-04" db="EMBL/GenBank/DDBJ databases">
        <authorList>
            <person name="Zou H."/>
        </authorList>
    </citation>
    <scope>NUCLEOTIDE SEQUENCE</scope>
    <source>
        <strain evidence="4">2015oxa</strain>
    </source>
</reference>
<dbReference type="RefSeq" id="WP_037421701.1">
    <property type="nucleotide sequence ID" value="NZ_AP025014.1"/>
</dbReference>
<dbReference type="Gene3D" id="1.10.357.10">
    <property type="entry name" value="Tetracycline Repressor, domain 2"/>
    <property type="match status" value="1"/>
</dbReference>
<organism evidence="5 6">
    <name type="scientific">Shewanella xiamenensis</name>
    <dbReference type="NCBI Taxonomy" id="332186"/>
    <lineage>
        <taxon>Bacteria</taxon>
        <taxon>Pseudomonadati</taxon>
        <taxon>Pseudomonadota</taxon>
        <taxon>Gammaproteobacteria</taxon>
        <taxon>Alteromonadales</taxon>
        <taxon>Shewanellaceae</taxon>
        <taxon>Shewanella</taxon>
    </lineage>
</organism>
<dbReference type="Proteomes" id="UP001187859">
    <property type="component" value="Unassembled WGS sequence"/>
</dbReference>
<evidence type="ECO:0000259" key="3">
    <source>
        <dbReference type="PROSITE" id="PS50977"/>
    </source>
</evidence>
<dbReference type="Pfam" id="PF18285">
    <property type="entry name" value="LuxT_C"/>
    <property type="match status" value="1"/>
</dbReference>
<dbReference type="GeneID" id="75187586"/>
<reference evidence="5" key="3">
    <citation type="submission" date="2023-05" db="EMBL/GenBank/DDBJ databases">
        <title>Colonisation of extended spectrum b-lactamase- and carbapenemase-producing bacteria on hospital surfaces from low- and middle-income countries.</title>
        <authorList>
            <person name="Nieto-Rosado M."/>
            <person name="Sands K."/>
            <person name="Iregbu K."/>
            <person name="Zahra R."/>
            <person name="Mazarati J.B."/>
            <person name="Mehtar S."/>
            <person name="Barnards-Group B."/>
            <person name="Walsh T.R."/>
        </authorList>
    </citation>
    <scope>NUCLEOTIDE SEQUENCE</scope>
    <source>
        <strain evidence="5">PP-E493</strain>
    </source>
</reference>
<feature type="domain" description="HTH tetR-type" evidence="3">
    <location>
        <begin position="10"/>
        <end position="70"/>
    </location>
</feature>
<dbReference type="InterPro" id="IPR009057">
    <property type="entry name" value="Homeodomain-like_sf"/>
</dbReference>
<dbReference type="GO" id="GO:0003677">
    <property type="term" value="F:DNA binding"/>
    <property type="evidence" value="ECO:0007669"/>
    <property type="project" value="UniProtKB-UniRule"/>
</dbReference>
<name>A0A073KLA5_9GAMM</name>
<dbReference type="OrthoDB" id="5816932at2"/>
<feature type="DNA-binding region" description="H-T-H motif" evidence="2">
    <location>
        <begin position="33"/>
        <end position="52"/>
    </location>
</feature>
<evidence type="ECO:0000313" key="5">
    <source>
        <dbReference type="EMBL" id="MDV5391423.1"/>
    </source>
</evidence>
<proteinExistence type="predicted"/>
<comment type="caution">
    <text evidence="5">The sequence shown here is derived from an EMBL/GenBank/DDBJ whole genome shotgun (WGS) entry which is preliminary data.</text>
</comment>
<evidence type="ECO:0000256" key="2">
    <source>
        <dbReference type="PROSITE-ProRule" id="PRU00335"/>
    </source>
</evidence>
<evidence type="ECO:0000313" key="6">
    <source>
        <dbReference type="Proteomes" id="UP001187859"/>
    </source>
</evidence>
<dbReference type="PROSITE" id="PS50977">
    <property type="entry name" value="HTH_TETR_2"/>
    <property type="match status" value="1"/>
</dbReference>
<dbReference type="EMBL" id="JASGOQ010000001">
    <property type="protein sequence ID" value="MDV5391423.1"/>
    <property type="molecule type" value="Genomic_DNA"/>
</dbReference>
<evidence type="ECO:0000256" key="1">
    <source>
        <dbReference type="ARBA" id="ARBA00023125"/>
    </source>
</evidence>
<gene>
    <name evidence="4" type="ORF">E2650_12495</name>
    <name evidence="5" type="ORF">QM089_14500</name>
</gene>
<dbReference type="Proteomes" id="UP001152518">
    <property type="component" value="Unassembled WGS sequence"/>
</dbReference>
<dbReference type="InterPro" id="IPR001647">
    <property type="entry name" value="HTH_TetR"/>
</dbReference>
<dbReference type="AlphaFoldDB" id="A0A073KLA5"/>
<keyword evidence="1 2" id="KW-0238">DNA-binding</keyword>
<dbReference type="EMBL" id="SUNE01000007">
    <property type="protein sequence ID" value="MDG5900692.1"/>
    <property type="molecule type" value="Genomic_DNA"/>
</dbReference>